<evidence type="ECO:0000259" key="6">
    <source>
        <dbReference type="Pfam" id="PF23559"/>
    </source>
</evidence>
<evidence type="ECO:0000313" key="8">
    <source>
        <dbReference type="RefSeq" id="XP_060669498.1"/>
    </source>
</evidence>
<organism evidence="7 8">
    <name type="scientific">Ziziphus jujuba</name>
    <name type="common">Chinese jujube</name>
    <name type="synonym">Ziziphus sativa</name>
    <dbReference type="NCBI Taxonomy" id="326968"/>
    <lineage>
        <taxon>Eukaryota</taxon>
        <taxon>Viridiplantae</taxon>
        <taxon>Streptophyta</taxon>
        <taxon>Embryophyta</taxon>
        <taxon>Tracheophyta</taxon>
        <taxon>Spermatophyta</taxon>
        <taxon>Magnoliopsida</taxon>
        <taxon>eudicotyledons</taxon>
        <taxon>Gunneridae</taxon>
        <taxon>Pentapetalae</taxon>
        <taxon>rosids</taxon>
        <taxon>fabids</taxon>
        <taxon>Rosales</taxon>
        <taxon>Rhamnaceae</taxon>
        <taxon>Paliureae</taxon>
        <taxon>Ziziphus</taxon>
    </lineage>
</organism>
<keyword evidence="7" id="KW-1185">Reference proteome</keyword>
<reference evidence="8" key="1">
    <citation type="submission" date="2025-08" db="UniProtKB">
        <authorList>
            <consortium name="RefSeq"/>
        </authorList>
    </citation>
    <scope>IDENTIFICATION</scope>
    <source>
        <tissue evidence="8">Seedling</tissue>
    </source>
</reference>
<keyword evidence="3" id="KW-0611">Plant defense</keyword>
<dbReference type="Gene3D" id="1.20.5.4130">
    <property type="match status" value="1"/>
</dbReference>
<sequence>MAAELVGGALLSSMFQSAIDRLASPEVVDYLRGNNISDDLIYELKIVLLVVNAVLDDAEGKQITNINVKKWLNELEVASYEADDLLDQIATDALQSDLEASGSRKSKKSMGGIGKTTLAQLVYNDHAVEKHFDLKLWVCLSEECDICKLKDEDCWKIFQKHAFDKIRGSSVCQVLEKIGRGIVKKCKGLPIAAKTLGGLLHSKEDVSDWERVLQSEIWDFSHKESKILPVLLLSYNYLPSHLKQCFAFCSTFPKDYEFKKHELVLLWMAENLLRQANINKRVEDIGNEYFDELVYRSFFQRSSSRQESCFVMHDLIYDVARFVSR</sequence>
<dbReference type="Gene3D" id="1.10.10.10">
    <property type="entry name" value="Winged helix-like DNA-binding domain superfamily/Winged helix DNA-binding domain"/>
    <property type="match status" value="1"/>
</dbReference>
<dbReference type="InterPro" id="IPR036388">
    <property type="entry name" value="WH-like_DNA-bd_sf"/>
</dbReference>
<accession>A0ABM3ZYF2</accession>
<dbReference type="PANTHER" id="PTHR23155">
    <property type="entry name" value="DISEASE RESISTANCE PROTEIN RP"/>
    <property type="match status" value="1"/>
</dbReference>
<dbReference type="Pfam" id="PF18052">
    <property type="entry name" value="Rx_N"/>
    <property type="match status" value="1"/>
</dbReference>
<keyword evidence="2" id="KW-0547">Nucleotide-binding</keyword>
<evidence type="ECO:0000259" key="5">
    <source>
        <dbReference type="Pfam" id="PF18052"/>
    </source>
</evidence>
<dbReference type="PANTHER" id="PTHR23155:SF1071">
    <property type="entry name" value="DISEASE RESISTANCE RPP13-LIKE PROTEIN 1"/>
    <property type="match status" value="1"/>
</dbReference>
<dbReference type="RefSeq" id="XP_060669498.1">
    <property type="nucleotide sequence ID" value="XM_060813515.1"/>
</dbReference>
<proteinExistence type="predicted"/>
<dbReference type="Gene3D" id="1.10.8.430">
    <property type="entry name" value="Helical domain of apoptotic protease-activating factors"/>
    <property type="match status" value="1"/>
</dbReference>
<dbReference type="InterPro" id="IPR058922">
    <property type="entry name" value="WHD_DRP"/>
</dbReference>
<feature type="domain" description="Disease resistance protein winged helix" evidence="6">
    <location>
        <begin position="252"/>
        <end position="320"/>
    </location>
</feature>
<dbReference type="GeneID" id="132800250"/>
<dbReference type="InterPro" id="IPR044974">
    <property type="entry name" value="Disease_R_plants"/>
</dbReference>
<dbReference type="SUPFAM" id="SSF52540">
    <property type="entry name" value="P-loop containing nucleoside triphosphate hydrolases"/>
    <property type="match status" value="1"/>
</dbReference>
<keyword evidence="1" id="KW-0677">Repeat</keyword>
<dbReference type="InterPro" id="IPR002182">
    <property type="entry name" value="NB-ARC"/>
</dbReference>
<dbReference type="Pfam" id="PF23559">
    <property type="entry name" value="WHD_DRP"/>
    <property type="match status" value="1"/>
</dbReference>
<evidence type="ECO:0000313" key="7">
    <source>
        <dbReference type="Proteomes" id="UP001652623"/>
    </source>
</evidence>
<name>A0ABM3ZYF2_ZIZJJ</name>
<dbReference type="InterPro" id="IPR027417">
    <property type="entry name" value="P-loop_NTPase"/>
</dbReference>
<dbReference type="InterPro" id="IPR041118">
    <property type="entry name" value="Rx_N"/>
</dbReference>
<feature type="domain" description="NB-ARC" evidence="4">
    <location>
        <begin position="110"/>
        <end position="149"/>
    </location>
</feature>
<evidence type="ECO:0000256" key="2">
    <source>
        <dbReference type="ARBA" id="ARBA00022741"/>
    </source>
</evidence>
<evidence type="ECO:0000256" key="3">
    <source>
        <dbReference type="ARBA" id="ARBA00022821"/>
    </source>
</evidence>
<dbReference type="Pfam" id="PF00931">
    <property type="entry name" value="NB-ARC"/>
    <property type="match status" value="1"/>
</dbReference>
<gene>
    <name evidence="8" type="primary">LOC132800250</name>
</gene>
<dbReference type="Proteomes" id="UP001652623">
    <property type="component" value="Chromosome 12"/>
</dbReference>
<evidence type="ECO:0000256" key="1">
    <source>
        <dbReference type="ARBA" id="ARBA00022737"/>
    </source>
</evidence>
<protein>
    <submittedName>
        <fullName evidence="8">Disease resistance RPP13-like protein 1</fullName>
    </submittedName>
</protein>
<dbReference type="InterPro" id="IPR042197">
    <property type="entry name" value="Apaf_helical"/>
</dbReference>
<feature type="domain" description="Disease resistance N-terminal" evidence="5">
    <location>
        <begin position="37"/>
        <end position="104"/>
    </location>
</feature>
<evidence type="ECO:0000259" key="4">
    <source>
        <dbReference type="Pfam" id="PF00931"/>
    </source>
</evidence>